<evidence type="ECO:0000313" key="12">
    <source>
        <dbReference type="EMBL" id="PRY56646.1"/>
    </source>
</evidence>
<dbReference type="InterPro" id="IPR022646">
    <property type="entry name" value="SecD/SecF_CS"/>
</dbReference>
<evidence type="ECO:0000256" key="10">
    <source>
        <dbReference type="SAM" id="MobiDB-lite"/>
    </source>
</evidence>
<evidence type="ECO:0000259" key="11">
    <source>
        <dbReference type="Pfam" id="PF02355"/>
    </source>
</evidence>
<feature type="compositionally biased region" description="Basic residues" evidence="10">
    <location>
        <begin position="399"/>
        <end position="409"/>
    </location>
</feature>
<dbReference type="InterPro" id="IPR005665">
    <property type="entry name" value="SecF_bac"/>
</dbReference>
<keyword evidence="13" id="KW-1185">Reference proteome</keyword>
<feature type="transmembrane region" description="Helical" evidence="9">
    <location>
        <begin position="196"/>
        <end position="217"/>
    </location>
</feature>
<dbReference type="GO" id="GO:0065002">
    <property type="term" value="P:intracellular protein transmembrane transport"/>
    <property type="evidence" value="ECO:0007669"/>
    <property type="project" value="UniProtKB-UniRule"/>
</dbReference>
<dbReference type="GO" id="GO:0015450">
    <property type="term" value="F:protein-transporting ATPase activity"/>
    <property type="evidence" value="ECO:0007669"/>
    <property type="project" value="InterPro"/>
</dbReference>
<dbReference type="Proteomes" id="UP000237822">
    <property type="component" value="Unassembled WGS sequence"/>
</dbReference>
<feature type="transmembrane region" description="Helical" evidence="9">
    <location>
        <begin position="255"/>
        <end position="274"/>
    </location>
</feature>
<dbReference type="PRINTS" id="PR01755">
    <property type="entry name" value="SECFTRNLCASE"/>
</dbReference>
<dbReference type="AlphaFoldDB" id="A0A2T0UFK0"/>
<feature type="compositionally biased region" description="Low complexity" evidence="10">
    <location>
        <begin position="336"/>
        <end position="350"/>
    </location>
</feature>
<comment type="caution">
    <text evidence="12">The sequence shown here is derived from an EMBL/GenBank/DDBJ whole genome shotgun (WGS) entry which is preliminary data.</text>
</comment>
<proteinExistence type="inferred from homology"/>
<evidence type="ECO:0000313" key="13">
    <source>
        <dbReference type="Proteomes" id="UP000237822"/>
    </source>
</evidence>
<feature type="compositionally biased region" description="Basic and acidic residues" evidence="10">
    <location>
        <begin position="317"/>
        <end position="335"/>
    </location>
</feature>
<evidence type="ECO:0000256" key="8">
    <source>
        <dbReference type="ARBA" id="ARBA00023136"/>
    </source>
</evidence>
<dbReference type="InterPro" id="IPR048634">
    <property type="entry name" value="SecD_SecF_C"/>
</dbReference>
<gene>
    <name evidence="9" type="primary">secF</name>
    <name evidence="12" type="ORF">BCF74_11841</name>
</gene>
<dbReference type="GO" id="GO:0043952">
    <property type="term" value="P:protein transport by the Sec complex"/>
    <property type="evidence" value="ECO:0007669"/>
    <property type="project" value="UniProtKB-UniRule"/>
</dbReference>
<dbReference type="PANTHER" id="PTHR30081:SF8">
    <property type="entry name" value="PROTEIN TRANSLOCASE SUBUNIT SECF"/>
    <property type="match status" value="1"/>
</dbReference>
<dbReference type="PANTHER" id="PTHR30081">
    <property type="entry name" value="PROTEIN-EXPORT MEMBRANE PROTEIN SEC"/>
    <property type="match status" value="1"/>
</dbReference>
<dbReference type="NCBIfam" id="TIGR00966">
    <property type="entry name" value="transloc_SecF"/>
    <property type="match status" value="1"/>
</dbReference>
<evidence type="ECO:0000256" key="4">
    <source>
        <dbReference type="ARBA" id="ARBA00022692"/>
    </source>
</evidence>
<comment type="function">
    <text evidence="9">Part of the Sec protein translocase complex. Interacts with the SecYEG preprotein conducting channel. SecDF uses the proton motive force (PMF) to complete protein translocation after the ATP-dependent function of SecA.</text>
</comment>
<feature type="region of interest" description="Disordered" evidence="10">
    <location>
        <begin position="317"/>
        <end position="409"/>
    </location>
</feature>
<dbReference type="RefSeq" id="WP_106298066.1">
    <property type="nucleotide sequence ID" value="NZ_PVTI01000018.1"/>
</dbReference>
<evidence type="ECO:0000256" key="6">
    <source>
        <dbReference type="ARBA" id="ARBA00022989"/>
    </source>
</evidence>
<dbReference type="GO" id="GO:0006605">
    <property type="term" value="P:protein targeting"/>
    <property type="evidence" value="ECO:0007669"/>
    <property type="project" value="UniProtKB-UniRule"/>
</dbReference>
<keyword evidence="5 9" id="KW-0653">Protein transport</keyword>
<dbReference type="Pfam" id="PF07549">
    <property type="entry name" value="Sec_GG"/>
    <property type="match status" value="1"/>
</dbReference>
<evidence type="ECO:0000256" key="7">
    <source>
        <dbReference type="ARBA" id="ARBA00023010"/>
    </source>
</evidence>
<keyword evidence="2 9" id="KW-0813">Transport</keyword>
<dbReference type="Gene3D" id="1.20.1640.10">
    <property type="entry name" value="Multidrug efflux transporter AcrB transmembrane domain"/>
    <property type="match status" value="1"/>
</dbReference>
<sequence>MSFADFGNDLYTGKRSIPVVPKRKNFYIVSLVLMAIAIAGLGINKLNLGLEFTGGSEFRVTNQSIPEDYEAKAREAFGATDDSTSGVRVSQVGTSTVRVQTERLDDAESAQVRTALAKSFGVNENQVSATFIGPSWGDSVTKQALRALVIFLILVAIVLSIYFRNWKMAVAALIALAHDLVITVGIYSFSKFEVSPATMIGFLTVLGYSIYDTVVVFDKVRENTNEAFANGRMSFAQAANLAVNQTLVRSINTTVIGLLPILAVLVVGAIFLGPGTLLDLALVLFIGILVGAYSSIFLATPLLVSLRRKDPAVIELDKRASRSQAAREREARNREAQLATVGGPSSPISESSDRSREQAEASMSRPAGSGATPGAADEERSTLTGRSVHKWAQGGPRNQPKKTPKSRRK</sequence>
<comment type="subunit">
    <text evidence="9">Forms a complex with SecD. Part of the essential Sec protein translocation apparatus which comprises SecA, SecYEG and auxiliary proteins SecDF. Other proteins may also be involved.</text>
</comment>
<feature type="transmembrane region" description="Helical" evidence="9">
    <location>
        <begin position="280"/>
        <end position="304"/>
    </location>
</feature>
<feature type="transmembrane region" description="Helical" evidence="9">
    <location>
        <begin position="144"/>
        <end position="163"/>
    </location>
</feature>
<accession>A0A2T0UFK0</accession>
<dbReference type="HAMAP" id="MF_01464_B">
    <property type="entry name" value="SecF_B"/>
    <property type="match status" value="1"/>
</dbReference>
<dbReference type="OrthoDB" id="9774769at2"/>
<evidence type="ECO:0000256" key="1">
    <source>
        <dbReference type="ARBA" id="ARBA00004651"/>
    </source>
</evidence>
<comment type="similarity">
    <text evidence="9">Belongs to the SecD/SecF family. SecF subfamily.</text>
</comment>
<dbReference type="InterPro" id="IPR022645">
    <property type="entry name" value="SecD/SecF_bac"/>
</dbReference>
<evidence type="ECO:0000256" key="9">
    <source>
        <dbReference type="HAMAP-Rule" id="MF_01464"/>
    </source>
</evidence>
<evidence type="ECO:0000256" key="5">
    <source>
        <dbReference type="ARBA" id="ARBA00022927"/>
    </source>
</evidence>
<evidence type="ECO:0000256" key="2">
    <source>
        <dbReference type="ARBA" id="ARBA00022448"/>
    </source>
</evidence>
<dbReference type="GO" id="GO:0005886">
    <property type="term" value="C:plasma membrane"/>
    <property type="evidence" value="ECO:0007669"/>
    <property type="project" value="UniProtKB-SubCell"/>
</dbReference>
<reference evidence="12 13" key="1">
    <citation type="submission" date="2018-03" db="EMBL/GenBank/DDBJ databases">
        <title>Genomic Encyclopedia of Archaeal and Bacterial Type Strains, Phase II (KMG-II): from individual species to whole genera.</title>
        <authorList>
            <person name="Goeker M."/>
        </authorList>
    </citation>
    <scope>NUCLEOTIDE SEQUENCE [LARGE SCALE GENOMIC DNA]</scope>
    <source>
        <strain evidence="12 13">ATCC BAA-1496</strain>
    </source>
</reference>
<keyword evidence="7 9" id="KW-0811">Translocation</keyword>
<keyword evidence="6 9" id="KW-1133">Transmembrane helix</keyword>
<name>A0A2T0UFK0_9MICO</name>
<dbReference type="EMBL" id="PVTI01000018">
    <property type="protein sequence ID" value="PRY56646.1"/>
    <property type="molecule type" value="Genomic_DNA"/>
</dbReference>
<dbReference type="NCBIfam" id="TIGR00916">
    <property type="entry name" value="2A0604s01"/>
    <property type="match status" value="1"/>
</dbReference>
<evidence type="ECO:0000256" key="3">
    <source>
        <dbReference type="ARBA" id="ARBA00022475"/>
    </source>
</evidence>
<feature type="transmembrane region" description="Helical" evidence="9">
    <location>
        <begin position="170"/>
        <end position="190"/>
    </location>
</feature>
<dbReference type="InterPro" id="IPR055344">
    <property type="entry name" value="SecD_SecF_C_bact"/>
</dbReference>
<dbReference type="SUPFAM" id="SSF82866">
    <property type="entry name" value="Multidrug efflux transporter AcrB transmembrane domain"/>
    <property type="match status" value="1"/>
</dbReference>
<keyword evidence="8 9" id="KW-0472">Membrane</keyword>
<comment type="subcellular location">
    <subcellularLocation>
        <location evidence="1 9">Cell membrane</location>
        <topology evidence="1 9">Multi-pass membrane protein</topology>
    </subcellularLocation>
</comment>
<keyword evidence="4 9" id="KW-0812">Transmembrane</keyword>
<protein>
    <recommendedName>
        <fullName evidence="9">Protein-export membrane protein SecF</fullName>
    </recommendedName>
</protein>
<feature type="transmembrane region" description="Helical" evidence="9">
    <location>
        <begin position="25"/>
        <end position="43"/>
    </location>
</feature>
<keyword evidence="3 9" id="KW-1003">Cell membrane</keyword>
<organism evidence="12 13">
    <name type="scientific">Knoellia remsis</name>
    <dbReference type="NCBI Taxonomy" id="407159"/>
    <lineage>
        <taxon>Bacteria</taxon>
        <taxon>Bacillati</taxon>
        <taxon>Actinomycetota</taxon>
        <taxon>Actinomycetes</taxon>
        <taxon>Micrococcales</taxon>
        <taxon>Intrasporangiaceae</taxon>
        <taxon>Knoellia</taxon>
    </lineage>
</organism>
<feature type="domain" description="Protein export membrane protein SecD/SecF C-terminal" evidence="11">
    <location>
        <begin position="116"/>
        <end position="308"/>
    </location>
</feature>
<dbReference type="InterPro" id="IPR022813">
    <property type="entry name" value="SecD/SecF_arch_bac"/>
</dbReference>
<dbReference type="Pfam" id="PF02355">
    <property type="entry name" value="SecD_SecF_C"/>
    <property type="match status" value="1"/>
</dbReference>